<feature type="compositionally biased region" description="Low complexity" evidence="2">
    <location>
        <begin position="826"/>
        <end position="836"/>
    </location>
</feature>
<dbReference type="EMBL" id="JANPWB010000011">
    <property type="protein sequence ID" value="KAJ1130214.1"/>
    <property type="molecule type" value="Genomic_DNA"/>
</dbReference>
<gene>
    <name evidence="4" type="ORF">NDU88_008570</name>
</gene>
<dbReference type="PANTHER" id="PTHR47080">
    <property type="entry name" value="CHROMOSOME 16 OPEN READING FRAME 96"/>
    <property type="match status" value="1"/>
</dbReference>
<feature type="compositionally biased region" description="Pro residues" evidence="2">
    <location>
        <begin position="856"/>
        <end position="866"/>
    </location>
</feature>
<keyword evidence="5" id="KW-1185">Reference proteome</keyword>
<feature type="compositionally biased region" description="Low complexity" evidence="2">
    <location>
        <begin position="250"/>
        <end position="367"/>
    </location>
</feature>
<feature type="domain" description="DUF4795" evidence="3">
    <location>
        <begin position="495"/>
        <end position="701"/>
    </location>
</feature>
<dbReference type="Pfam" id="PF16043">
    <property type="entry name" value="DUF4795"/>
    <property type="match status" value="1"/>
</dbReference>
<feature type="region of interest" description="Disordered" evidence="2">
    <location>
        <begin position="239"/>
        <end position="417"/>
    </location>
</feature>
<dbReference type="PANTHER" id="PTHR47080:SF2">
    <property type="entry name" value="GLUTAMINE-RICH PROTEIN 2"/>
    <property type="match status" value="1"/>
</dbReference>
<organism evidence="4 5">
    <name type="scientific">Pleurodeles waltl</name>
    <name type="common">Iberian ribbed newt</name>
    <dbReference type="NCBI Taxonomy" id="8319"/>
    <lineage>
        <taxon>Eukaryota</taxon>
        <taxon>Metazoa</taxon>
        <taxon>Chordata</taxon>
        <taxon>Craniata</taxon>
        <taxon>Vertebrata</taxon>
        <taxon>Euteleostomi</taxon>
        <taxon>Amphibia</taxon>
        <taxon>Batrachia</taxon>
        <taxon>Caudata</taxon>
        <taxon>Salamandroidea</taxon>
        <taxon>Salamandridae</taxon>
        <taxon>Pleurodelinae</taxon>
        <taxon>Pleurodeles</taxon>
    </lineage>
</organism>
<dbReference type="AlphaFoldDB" id="A0AAV7PQR7"/>
<keyword evidence="1" id="KW-0175">Coiled coil</keyword>
<feature type="compositionally biased region" description="Polar residues" evidence="2">
    <location>
        <begin position="844"/>
        <end position="854"/>
    </location>
</feature>
<evidence type="ECO:0000313" key="4">
    <source>
        <dbReference type="EMBL" id="KAJ1130214.1"/>
    </source>
</evidence>
<comment type="caution">
    <text evidence="4">The sequence shown here is derived from an EMBL/GenBank/DDBJ whole genome shotgun (WGS) entry which is preliminary data.</text>
</comment>
<name>A0AAV7PQR7_PLEWA</name>
<feature type="coiled-coil region" evidence="1">
    <location>
        <begin position="495"/>
        <end position="550"/>
    </location>
</feature>
<feature type="compositionally biased region" description="Polar residues" evidence="2">
    <location>
        <begin position="806"/>
        <end position="817"/>
    </location>
</feature>
<dbReference type="SUPFAM" id="SSF101967">
    <property type="entry name" value="Adhesin YadA, collagen-binding domain"/>
    <property type="match status" value="1"/>
</dbReference>
<evidence type="ECO:0000313" key="5">
    <source>
        <dbReference type="Proteomes" id="UP001066276"/>
    </source>
</evidence>
<evidence type="ECO:0000256" key="1">
    <source>
        <dbReference type="SAM" id="Coils"/>
    </source>
</evidence>
<dbReference type="InterPro" id="IPR011049">
    <property type="entry name" value="Serralysin-like_metalloprot_C"/>
</dbReference>
<feature type="compositionally biased region" description="Basic and acidic residues" evidence="2">
    <location>
        <begin position="375"/>
        <end position="384"/>
    </location>
</feature>
<evidence type="ECO:0000259" key="3">
    <source>
        <dbReference type="Pfam" id="PF16043"/>
    </source>
</evidence>
<reference evidence="4" key="1">
    <citation type="journal article" date="2022" name="bioRxiv">
        <title>Sequencing and chromosome-scale assembly of the giantPleurodeles waltlgenome.</title>
        <authorList>
            <person name="Brown T."/>
            <person name="Elewa A."/>
            <person name="Iarovenko S."/>
            <person name="Subramanian E."/>
            <person name="Araus A.J."/>
            <person name="Petzold A."/>
            <person name="Susuki M."/>
            <person name="Suzuki K.-i.T."/>
            <person name="Hayashi T."/>
            <person name="Toyoda A."/>
            <person name="Oliveira C."/>
            <person name="Osipova E."/>
            <person name="Leigh N.D."/>
            <person name="Simon A."/>
            <person name="Yun M.H."/>
        </authorList>
    </citation>
    <scope>NUCLEOTIDE SEQUENCE</scope>
    <source>
        <strain evidence="4">20211129_DDA</strain>
        <tissue evidence="4">Liver</tissue>
    </source>
</reference>
<accession>A0AAV7PQR7</accession>
<evidence type="ECO:0000256" key="2">
    <source>
        <dbReference type="SAM" id="MobiDB-lite"/>
    </source>
</evidence>
<dbReference type="InterPro" id="IPR032013">
    <property type="entry name" value="DUF4795"/>
</dbReference>
<feature type="region of interest" description="Disordered" evidence="2">
    <location>
        <begin position="799"/>
        <end position="903"/>
    </location>
</feature>
<feature type="coiled-coil region" evidence="1">
    <location>
        <begin position="429"/>
        <end position="459"/>
    </location>
</feature>
<proteinExistence type="predicted"/>
<sequence length="903" mass="98593">MPSKVSLFDLTNLSIGTPEVGAVNFNALHTLLHAILRQLNIQDVQAEISDEDRKPATGVPSKSAPPLPATEASSPKAASVYHELEKKVQEIEQQMEVLNNLPTGTELMERSKATVPTAATPVGDMWQMMQMKKKIETNEDGVTKNMALLQDLLNEMNVLKSDVEKLNEQFGEAHQQKMQEDVDTVHQSIKDMEERLKQFPGPEEMKKMVEWEVLHEALVKGRTDSPTSQTSVQGVQFATGATSGIPGPAPGSQAQAPGTQAQAPGTQAQAPGTQAQAPGTPGHAPGTPGHAPGTPGHAPGIPGSAPGTPGTAPGTQAHAPGTPDAAPGTPGPAPGTIGPASGTQAHAPGTPGAAPGAPGAAPGTQQTLPTAGADPARHSEHTSAPDHASPTGIEHGHSPAETARSDTSLSRTSSVSERYNDTVEALRNLGGLSDQNALLKQLIDALEQKKADRSEVKQIKQITDMAKEKLSKLPDDLDKRLATFEKNLEETHEDRQKEAELLNRIQSTIHQLQEECEKLNATTGNLIEDHQQKQRHIDIIYQSLEKLEEKKADKDHLEMDLDVKADKRALEGKVSRTQFDATNEQLNRMMHELLDKVTVQEQDWQKVVDKISSEMESKLDRLELDPFKRQLEERWKAIRKQLKDRSPSYEADEAAGIRKQLIARFHCISCDRPVDMMVPGPQVMTVPSMPGLPCHRSNRPYTVYELDQVRQQTKSERMPEMSDYGFMATPRSCGGSHTLTFPHRRYTRLQNINSNQCVQPEEENILALLKQEEVDILGLDGHIYRGRMENRFPAIPVKDASKIRGKSSQSSIKTDANNVPERPRSAKSSSSTHALSRPLKDRPVSSQGRLSQTSLVPPPTTTPLPVEPKEELPPPPPPQARESLEVRMDVSLKNLAEEEGEAS</sequence>
<protein>
    <recommendedName>
        <fullName evidence="3">DUF4795 domain-containing protein</fullName>
    </recommendedName>
</protein>
<feature type="coiled-coil region" evidence="1">
    <location>
        <begin position="149"/>
        <end position="195"/>
    </location>
</feature>
<feature type="region of interest" description="Disordered" evidence="2">
    <location>
        <begin position="49"/>
        <end position="75"/>
    </location>
</feature>
<dbReference type="Proteomes" id="UP001066276">
    <property type="component" value="Chromosome 7"/>
</dbReference>
<feature type="compositionally biased region" description="Low complexity" evidence="2">
    <location>
        <begin position="405"/>
        <end position="417"/>
    </location>
</feature>